<protein>
    <submittedName>
        <fullName evidence="4">Enoyl-CoA hydratase/isomerase family protein</fullName>
    </submittedName>
</protein>
<proteinExistence type="inferred from homology"/>
<evidence type="ECO:0000256" key="3">
    <source>
        <dbReference type="RuleBase" id="RU003707"/>
    </source>
</evidence>
<organism evidence="4 5">
    <name type="scientific">Parahaliea aestuarii</name>
    <dbReference type="NCBI Taxonomy" id="1852021"/>
    <lineage>
        <taxon>Bacteria</taxon>
        <taxon>Pseudomonadati</taxon>
        <taxon>Pseudomonadota</taxon>
        <taxon>Gammaproteobacteria</taxon>
        <taxon>Cellvibrionales</taxon>
        <taxon>Halieaceae</taxon>
        <taxon>Parahaliea</taxon>
    </lineage>
</organism>
<comment type="caution">
    <text evidence="4">The sequence shown here is derived from an EMBL/GenBank/DDBJ whole genome shotgun (WGS) entry which is preliminary data.</text>
</comment>
<evidence type="ECO:0000313" key="4">
    <source>
        <dbReference type="EMBL" id="TXS90165.1"/>
    </source>
</evidence>
<accession>A0A5C8ZPJ3</accession>
<keyword evidence="4" id="KW-0413">Isomerase</keyword>
<dbReference type="CDD" id="cd06558">
    <property type="entry name" value="crotonase-like"/>
    <property type="match status" value="1"/>
</dbReference>
<sequence length="252" mass="26594">MTDTIQYQQAGHVGRLLLNVPQRHNALGGAELHAIRDILSQIQGDSTVRVLVITGAGEKTFCAGASLVELNSGKISGELFQETTDQLAALPIPTIAAINGNVFGGGVELALSCDFRFGVEGSRLRVPAAAIGLCYPVGGIKRFVERLGVAAAKRLLLAADQLDSRAMLEMGFLDYLVARESLADEVGAFAEKLAQLAPLAVKSMKEVITAVASGSLESARADALVALCRDSADLQEGFAAQKEKRQPCFVGR</sequence>
<dbReference type="InterPro" id="IPR014748">
    <property type="entry name" value="Enoyl-CoA_hydra_C"/>
</dbReference>
<dbReference type="OrthoDB" id="9807606at2"/>
<evidence type="ECO:0000256" key="1">
    <source>
        <dbReference type="ARBA" id="ARBA00005254"/>
    </source>
</evidence>
<dbReference type="AlphaFoldDB" id="A0A5C8ZPJ3"/>
<dbReference type="PANTHER" id="PTHR11941:SF54">
    <property type="entry name" value="ENOYL-COA HYDRATASE, MITOCHONDRIAL"/>
    <property type="match status" value="1"/>
</dbReference>
<dbReference type="Gene3D" id="3.90.226.10">
    <property type="entry name" value="2-enoyl-CoA Hydratase, Chain A, domain 1"/>
    <property type="match status" value="1"/>
</dbReference>
<dbReference type="Proteomes" id="UP000321933">
    <property type="component" value="Unassembled WGS sequence"/>
</dbReference>
<reference evidence="4 5" key="1">
    <citation type="submission" date="2019-08" db="EMBL/GenBank/DDBJ databases">
        <title>Parahaliea maris sp. nov., isolated from the surface seawater.</title>
        <authorList>
            <person name="Liu Y."/>
        </authorList>
    </citation>
    <scope>NUCLEOTIDE SEQUENCE [LARGE SCALE GENOMIC DNA]</scope>
    <source>
        <strain evidence="4 5">S2-26</strain>
    </source>
</reference>
<dbReference type="Gene3D" id="1.10.12.10">
    <property type="entry name" value="Lyase 2-enoyl-coa Hydratase, Chain A, domain 2"/>
    <property type="match status" value="1"/>
</dbReference>
<gene>
    <name evidence="4" type="ORF">FVW59_16070</name>
</gene>
<dbReference type="PROSITE" id="PS00166">
    <property type="entry name" value="ENOYL_COA_HYDRATASE"/>
    <property type="match status" value="1"/>
</dbReference>
<evidence type="ECO:0000256" key="2">
    <source>
        <dbReference type="ARBA" id="ARBA00023239"/>
    </source>
</evidence>
<dbReference type="Pfam" id="PF00378">
    <property type="entry name" value="ECH_1"/>
    <property type="match status" value="1"/>
</dbReference>
<keyword evidence="5" id="KW-1185">Reference proteome</keyword>
<dbReference type="InterPro" id="IPR018376">
    <property type="entry name" value="Enoyl-CoA_hyd/isom_CS"/>
</dbReference>
<keyword evidence="2" id="KW-0456">Lyase</keyword>
<dbReference type="GO" id="GO:0016829">
    <property type="term" value="F:lyase activity"/>
    <property type="evidence" value="ECO:0007669"/>
    <property type="project" value="UniProtKB-KW"/>
</dbReference>
<dbReference type="InterPro" id="IPR029045">
    <property type="entry name" value="ClpP/crotonase-like_dom_sf"/>
</dbReference>
<dbReference type="EMBL" id="VRYZ01000007">
    <property type="protein sequence ID" value="TXS90165.1"/>
    <property type="molecule type" value="Genomic_DNA"/>
</dbReference>
<dbReference type="PANTHER" id="PTHR11941">
    <property type="entry name" value="ENOYL-COA HYDRATASE-RELATED"/>
    <property type="match status" value="1"/>
</dbReference>
<evidence type="ECO:0000313" key="5">
    <source>
        <dbReference type="Proteomes" id="UP000321933"/>
    </source>
</evidence>
<comment type="similarity">
    <text evidence="1 3">Belongs to the enoyl-CoA hydratase/isomerase family.</text>
</comment>
<name>A0A5C8ZPJ3_9GAMM</name>
<dbReference type="GO" id="GO:0006635">
    <property type="term" value="P:fatty acid beta-oxidation"/>
    <property type="evidence" value="ECO:0007669"/>
    <property type="project" value="TreeGrafter"/>
</dbReference>
<dbReference type="InterPro" id="IPR001753">
    <property type="entry name" value="Enoyl-CoA_hydra/iso"/>
</dbReference>
<dbReference type="SUPFAM" id="SSF52096">
    <property type="entry name" value="ClpP/crotonase"/>
    <property type="match status" value="1"/>
</dbReference>
<dbReference type="GO" id="GO:0016853">
    <property type="term" value="F:isomerase activity"/>
    <property type="evidence" value="ECO:0007669"/>
    <property type="project" value="UniProtKB-KW"/>
</dbReference>